<protein>
    <submittedName>
        <fullName evidence="2">Uncharacterized protein</fullName>
    </submittedName>
</protein>
<organism evidence="2 3">
    <name type="scientific">Bacillus seohaeanensis</name>
    <dbReference type="NCBI Taxonomy" id="284580"/>
    <lineage>
        <taxon>Bacteria</taxon>
        <taxon>Bacillati</taxon>
        <taxon>Bacillota</taxon>
        <taxon>Bacilli</taxon>
        <taxon>Bacillales</taxon>
        <taxon>Bacillaceae</taxon>
        <taxon>Bacillus</taxon>
    </lineage>
</organism>
<dbReference type="Proteomes" id="UP001597506">
    <property type="component" value="Unassembled WGS sequence"/>
</dbReference>
<feature type="region of interest" description="Disordered" evidence="1">
    <location>
        <begin position="239"/>
        <end position="301"/>
    </location>
</feature>
<dbReference type="Gene3D" id="1.10.287.1490">
    <property type="match status" value="1"/>
</dbReference>
<evidence type="ECO:0000313" key="2">
    <source>
        <dbReference type="EMBL" id="MFD2682735.1"/>
    </source>
</evidence>
<reference evidence="3" key="1">
    <citation type="journal article" date="2019" name="Int. J. Syst. Evol. Microbiol.">
        <title>The Global Catalogue of Microorganisms (GCM) 10K type strain sequencing project: providing services to taxonomists for standard genome sequencing and annotation.</title>
        <authorList>
            <consortium name="The Broad Institute Genomics Platform"/>
            <consortium name="The Broad Institute Genome Sequencing Center for Infectious Disease"/>
            <person name="Wu L."/>
            <person name="Ma J."/>
        </authorList>
    </citation>
    <scope>NUCLEOTIDE SEQUENCE [LARGE SCALE GENOMIC DNA]</scope>
    <source>
        <strain evidence="3">KCTC 3913</strain>
    </source>
</reference>
<proteinExistence type="predicted"/>
<feature type="compositionally biased region" description="Basic and acidic residues" evidence="1">
    <location>
        <begin position="250"/>
        <end position="261"/>
    </location>
</feature>
<evidence type="ECO:0000313" key="3">
    <source>
        <dbReference type="Proteomes" id="UP001597506"/>
    </source>
</evidence>
<sequence length="301" mass="36580">MANKETLSEKDKGKFLVGEQKMDFVSTTVPEITIFYENNHQERLLLFEQYKKEFLSFLLEFQTFLLHSGSVYWDMEAYCLLTEKQIDEIKMYRSKLLQKQKEERWLNKVWNFLWGKSEEERNPEIWKKLDAIEEHLDFFSNKFKEVSASMKEAEERNKETQKYLEKMSTLHTELEKIEEYYEEELNALKTKITEYKQKEADLEKEVSLLNKHLSEKQEQDQEKRQLEEQLEREIENLRKQIQSQSNKKNKLLEKMKEQSDTKKRKTQPENIINPEYEKYGTMPISNESKKTMFDPNRYSRK</sequence>
<gene>
    <name evidence="2" type="ORF">ACFSUL_18505</name>
</gene>
<evidence type="ECO:0000256" key="1">
    <source>
        <dbReference type="SAM" id="MobiDB-lite"/>
    </source>
</evidence>
<dbReference type="RefSeq" id="WP_377937368.1">
    <property type="nucleotide sequence ID" value="NZ_JBHUMF010000031.1"/>
</dbReference>
<keyword evidence="3" id="KW-1185">Reference proteome</keyword>
<accession>A0ABW5RWP3</accession>
<name>A0ABW5RWP3_9BACI</name>
<dbReference type="EMBL" id="JBHUMF010000031">
    <property type="protein sequence ID" value="MFD2682735.1"/>
    <property type="molecule type" value="Genomic_DNA"/>
</dbReference>
<comment type="caution">
    <text evidence="2">The sequence shown here is derived from an EMBL/GenBank/DDBJ whole genome shotgun (WGS) entry which is preliminary data.</text>
</comment>